<dbReference type="EMBL" id="JANJZL010000032">
    <property type="protein sequence ID" value="MCR2045671.1"/>
    <property type="molecule type" value="Genomic_DNA"/>
</dbReference>
<dbReference type="SUPFAM" id="SSF46785">
    <property type="entry name" value="Winged helix' DNA-binding domain"/>
    <property type="match status" value="1"/>
</dbReference>
<evidence type="ECO:0000259" key="1">
    <source>
        <dbReference type="Pfam" id="PF08279"/>
    </source>
</evidence>
<organism evidence="2 3">
    <name type="scientific">Anaerosalibacter massiliensis</name>
    <dbReference type="NCBI Taxonomy" id="1347392"/>
    <lineage>
        <taxon>Bacteria</taxon>
        <taxon>Bacillati</taxon>
        <taxon>Bacillota</taxon>
        <taxon>Tissierellia</taxon>
        <taxon>Tissierellales</taxon>
        <taxon>Sporanaerobacteraceae</taxon>
        <taxon>Anaerosalibacter</taxon>
    </lineage>
</organism>
<name>A0A9X2MLH5_9FIRM</name>
<dbReference type="InterPro" id="IPR036390">
    <property type="entry name" value="WH_DNA-bd_sf"/>
</dbReference>
<proteinExistence type="predicted"/>
<evidence type="ECO:0000313" key="3">
    <source>
        <dbReference type="Proteomes" id="UP001142078"/>
    </source>
</evidence>
<dbReference type="InterPro" id="IPR013196">
    <property type="entry name" value="HTH_11"/>
</dbReference>
<reference evidence="2" key="1">
    <citation type="submission" date="2022-07" db="EMBL/GenBank/DDBJ databases">
        <title>Enhanced cultured diversity of the mouse gut microbiota enables custom-made synthetic communities.</title>
        <authorList>
            <person name="Afrizal A."/>
        </authorList>
    </citation>
    <scope>NUCLEOTIDE SEQUENCE</scope>
    <source>
        <strain evidence="2">DSM 29482</strain>
    </source>
</reference>
<sequence>MSGEKISENFDVSRAAIWKHINTLKEEGYEIESVPRKGYRLIS</sequence>
<gene>
    <name evidence="2" type="ORF">NSA23_16435</name>
</gene>
<accession>A0A9X2MLH5</accession>
<feature type="non-terminal residue" evidence="2">
    <location>
        <position position="43"/>
    </location>
</feature>
<keyword evidence="3" id="KW-1185">Reference proteome</keyword>
<dbReference type="Proteomes" id="UP001142078">
    <property type="component" value="Unassembled WGS sequence"/>
</dbReference>
<evidence type="ECO:0000313" key="2">
    <source>
        <dbReference type="EMBL" id="MCR2045671.1"/>
    </source>
</evidence>
<feature type="domain" description="Helix-turn-helix type 11" evidence="1">
    <location>
        <begin position="1"/>
        <end position="40"/>
    </location>
</feature>
<dbReference type="Pfam" id="PF08279">
    <property type="entry name" value="HTH_11"/>
    <property type="match status" value="1"/>
</dbReference>
<dbReference type="InterPro" id="IPR036388">
    <property type="entry name" value="WH-like_DNA-bd_sf"/>
</dbReference>
<dbReference type="Gene3D" id="1.10.10.10">
    <property type="entry name" value="Winged helix-like DNA-binding domain superfamily/Winged helix DNA-binding domain"/>
    <property type="match status" value="1"/>
</dbReference>
<comment type="caution">
    <text evidence="2">The sequence shown here is derived from an EMBL/GenBank/DDBJ whole genome shotgun (WGS) entry which is preliminary data.</text>
</comment>
<dbReference type="RefSeq" id="WP_257490799.1">
    <property type="nucleotide sequence ID" value="NZ_JANJZL010000032.1"/>
</dbReference>
<dbReference type="AlphaFoldDB" id="A0A9X2MLH5"/>
<protein>
    <submittedName>
        <fullName evidence="2">HTH domain-containing protein</fullName>
    </submittedName>
</protein>